<dbReference type="GO" id="GO:0005886">
    <property type="term" value="C:plasma membrane"/>
    <property type="evidence" value="ECO:0007669"/>
    <property type="project" value="UniProtKB-SubCell"/>
</dbReference>
<evidence type="ECO:0000313" key="14">
    <source>
        <dbReference type="Proteomes" id="UP000032740"/>
    </source>
</evidence>
<evidence type="ECO:0000256" key="1">
    <source>
        <dbReference type="ARBA" id="ARBA00004651"/>
    </source>
</evidence>
<evidence type="ECO:0000256" key="9">
    <source>
        <dbReference type="ARBA" id="ARBA00023136"/>
    </source>
</evidence>
<dbReference type="InterPro" id="IPR039421">
    <property type="entry name" value="Type_1_exporter"/>
</dbReference>
<accession>U4KKD0</accession>
<evidence type="ECO:0000256" key="2">
    <source>
        <dbReference type="ARBA" id="ARBA00005417"/>
    </source>
</evidence>
<dbReference type="GO" id="GO:0016887">
    <property type="term" value="F:ATP hydrolysis activity"/>
    <property type="evidence" value="ECO:0007669"/>
    <property type="project" value="InterPro"/>
</dbReference>
<evidence type="ECO:0000313" key="13">
    <source>
        <dbReference type="EMBL" id="CCV64169.1"/>
    </source>
</evidence>
<dbReference type="RefSeq" id="WP_026657958.1">
    <property type="nucleotide sequence ID" value="NC_022538.1"/>
</dbReference>
<dbReference type="InterPro" id="IPR003593">
    <property type="entry name" value="AAA+_ATPase"/>
</dbReference>
<evidence type="ECO:0000256" key="8">
    <source>
        <dbReference type="ARBA" id="ARBA00022989"/>
    </source>
</evidence>
<keyword evidence="4" id="KW-1003">Cell membrane</keyword>
<dbReference type="Gene3D" id="3.40.50.300">
    <property type="entry name" value="P-loop containing nucleotide triphosphate hydrolases"/>
    <property type="match status" value="1"/>
</dbReference>
<feature type="transmembrane region" description="Helical" evidence="10">
    <location>
        <begin position="59"/>
        <end position="80"/>
    </location>
</feature>
<feature type="transmembrane region" description="Helical" evidence="10">
    <location>
        <begin position="134"/>
        <end position="153"/>
    </location>
</feature>
<dbReference type="InterPro" id="IPR017871">
    <property type="entry name" value="ABC_transporter-like_CS"/>
</dbReference>
<dbReference type="Gene3D" id="1.20.1560.10">
    <property type="entry name" value="ABC transporter type 1, transmembrane domain"/>
    <property type="match status" value="1"/>
</dbReference>
<evidence type="ECO:0000256" key="4">
    <source>
        <dbReference type="ARBA" id="ARBA00022475"/>
    </source>
</evidence>
<dbReference type="EMBL" id="FO681347">
    <property type="protein sequence ID" value="CCV64169.1"/>
    <property type="molecule type" value="Genomic_DNA"/>
</dbReference>
<dbReference type="SUPFAM" id="SSF52540">
    <property type="entry name" value="P-loop containing nucleoside triphosphate hydrolases"/>
    <property type="match status" value="1"/>
</dbReference>
<dbReference type="Pfam" id="PF00005">
    <property type="entry name" value="ABC_tran"/>
    <property type="match status" value="1"/>
</dbReference>
<comment type="subcellular location">
    <subcellularLocation>
        <location evidence="1">Cell membrane</location>
        <topology evidence="1">Multi-pass membrane protein</topology>
    </subcellularLocation>
</comment>
<feature type="domain" description="ABC transmembrane type-1" evidence="12">
    <location>
        <begin position="16"/>
        <end position="305"/>
    </location>
</feature>
<reference evidence="13 14" key="1">
    <citation type="journal article" date="2013" name="J. Mol. Microbiol. Biotechnol.">
        <title>Analysis of the Complete Genomes of Acholeplasma brassicae , A. palmae and A. laidlawii and Their Comparison to the Obligate Parasites from ' Candidatus Phytoplasma'.</title>
        <authorList>
            <person name="Kube M."/>
            <person name="Siewert C."/>
            <person name="Migdoll A.M."/>
            <person name="Duduk B."/>
            <person name="Holz S."/>
            <person name="Rabus R."/>
            <person name="Seemuller E."/>
            <person name="Mitrovic J."/>
            <person name="Muller I."/>
            <person name="Buttner C."/>
            <person name="Reinhardt R."/>
        </authorList>
    </citation>
    <scope>NUCLEOTIDE SEQUENCE [LARGE SCALE GENOMIC DNA]</scope>
    <source>
        <strain evidence="13 14">J233</strain>
    </source>
</reference>
<dbReference type="PROSITE" id="PS50929">
    <property type="entry name" value="ABC_TM1F"/>
    <property type="match status" value="1"/>
</dbReference>
<dbReference type="InterPro" id="IPR003439">
    <property type="entry name" value="ABC_transporter-like_ATP-bd"/>
</dbReference>
<feature type="transmembrane region" description="Helical" evidence="10">
    <location>
        <begin position="159"/>
        <end position="180"/>
    </location>
</feature>
<evidence type="ECO:0000259" key="12">
    <source>
        <dbReference type="PROSITE" id="PS50929"/>
    </source>
</evidence>
<keyword evidence="5 10" id="KW-0812">Transmembrane</keyword>
<dbReference type="AlphaFoldDB" id="U4KKD0"/>
<dbReference type="PANTHER" id="PTHR43394:SF1">
    <property type="entry name" value="ATP-BINDING CASSETTE SUB-FAMILY B MEMBER 10, MITOCHONDRIAL"/>
    <property type="match status" value="1"/>
</dbReference>
<dbReference type="STRING" id="1318466.BN85405920"/>
<dbReference type="SMART" id="SM00382">
    <property type="entry name" value="AAA"/>
    <property type="match status" value="1"/>
</dbReference>
<keyword evidence="6" id="KW-0547">Nucleotide-binding</keyword>
<keyword evidence="3" id="KW-0813">Transport</keyword>
<dbReference type="SUPFAM" id="SSF90123">
    <property type="entry name" value="ABC transporter transmembrane region"/>
    <property type="match status" value="1"/>
</dbReference>
<keyword evidence="8 10" id="KW-1133">Transmembrane helix</keyword>
<keyword evidence="14" id="KW-1185">Reference proteome</keyword>
<name>U4KKD0_ALTPJ</name>
<evidence type="ECO:0000256" key="7">
    <source>
        <dbReference type="ARBA" id="ARBA00022840"/>
    </source>
</evidence>
<protein>
    <submittedName>
        <fullName evidence="13">ABC transporter, ATP-binding protein</fullName>
    </submittedName>
</protein>
<sequence>MLRTFKYLKPYIIPILFIFIFVGTRAFLDLQLPRIMGEVFDEAVSGKESSIIKSEIIKLGIQMLGITLLSIVVTIVSGFLESRVSAKYAKKLRDEVYTKIQSFSLDELDELTVSSLITRTTNDIQQVQQTVNMLLRMVVLMPFIATGAIIMALTKEPTLSIILVVSVSTLLILIAFVFIVTMPKFGIIQKLVDKLNLVTRENLKGLKVVRAYDMESYQEEKTNKVADDNRKLNIFVNRIFTLMWPGASLIMGLTSVGLAYFAIKFGFIETSSKFTPGDLSALIQYSNRTIMSFMMLTMILIAIPRASISAKRIMQVLDKPLVIYDKKDALVIEDVKGQVEFKNVSFKYPSAEENILTNINFVAQPNKVTAFIGSTGSGKSTLINLIPRLYDTTEGSVLIDGINVKDIKLSSLYEKIGYVPQQGILFKGTIESNIGFSSQSTDESIIKSAHIAQAKDFIENTQDGYQTEIAQGGKNVSGGQRQRLSIARALAKNAKIMIFDDSFSALDYKTDQNLRKALKENLNVTTLIVAQRINTIKDADQIIVLDKGQIVGIGKHDDLLKNCPIYLEIAQSQLSSEELAYAK</sequence>
<dbReference type="FunFam" id="3.40.50.300:FF:000854">
    <property type="entry name" value="Multidrug ABC transporter ATP-binding protein"/>
    <property type="match status" value="1"/>
</dbReference>
<keyword evidence="9 10" id="KW-0472">Membrane</keyword>
<proteinExistence type="inferred from homology"/>
<feature type="transmembrane region" description="Helical" evidence="10">
    <location>
        <begin position="239"/>
        <end position="263"/>
    </location>
</feature>
<evidence type="ECO:0000256" key="5">
    <source>
        <dbReference type="ARBA" id="ARBA00022692"/>
    </source>
</evidence>
<dbReference type="CDD" id="cd18548">
    <property type="entry name" value="ABC_6TM_Tm287_like"/>
    <property type="match status" value="1"/>
</dbReference>
<dbReference type="OrthoDB" id="383768at2"/>
<dbReference type="InterPro" id="IPR011527">
    <property type="entry name" value="ABC1_TM_dom"/>
</dbReference>
<dbReference type="HOGENOM" id="CLU_000604_84_3_14"/>
<comment type="similarity">
    <text evidence="2">Belongs to the ABC transporter superfamily.</text>
</comment>
<dbReference type="PANTHER" id="PTHR43394">
    <property type="entry name" value="ATP-DEPENDENT PERMEASE MDL1, MITOCHONDRIAL"/>
    <property type="match status" value="1"/>
</dbReference>
<evidence type="ECO:0000259" key="11">
    <source>
        <dbReference type="PROSITE" id="PS50893"/>
    </source>
</evidence>
<evidence type="ECO:0000256" key="6">
    <source>
        <dbReference type="ARBA" id="ARBA00022741"/>
    </source>
</evidence>
<dbReference type="GO" id="GO:0005524">
    <property type="term" value="F:ATP binding"/>
    <property type="evidence" value="ECO:0007669"/>
    <property type="project" value="UniProtKB-KW"/>
</dbReference>
<dbReference type="Proteomes" id="UP000032740">
    <property type="component" value="Chromosome"/>
</dbReference>
<dbReference type="Pfam" id="PF00664">
    <property type="entry name" value="ABC_membrane"/>
    <property type="match status" value="1"/>
</dbReference>
<organism evidence="13 14">
    <name type="scientific">Alteracholeplasma palmae (strain ATCC 49389 / J233)</name>
    <name type="common">Acholeplasma palmae</name>
    <dbReference type="NCBI Taxonomy" id="1318466"/>
    <lineage>
        <taxon>Bacteria</taxon>
        <taxon>Bacillati</taxon>
        <taxon>Mycoplasmatota</taxon>
        <taxon>Mollicutes</taxon>
        <taxon>Acholeplasmatales</taxon>
        <taxon>Acholeplasmataceae</taxon>
        <taxon>Acholeplasma</taxon>
    </lineage>
</organism>
<dbReference type="KEGG" id="apal:BN85405920"/>
<keyword evidence="7 13" id="KW-0067">ATP-binding</keyword>
<gene>
    <name evidence="13" type="ORF">BN85405920</name>
</gene>
<dbReference type="InterPro" id="IPR036640">
    <property type="entry name" value="ABC1_TM_sf"/>
</dbReference>
<evidence type="ECO:0000256" key="10">
    <source>
        <dbReference type="SAM" id="Phobius"/>
    </source>
</evidence>
<dbReference type="InterPro" id="IPR027417">
    <property type="entry name" value="P-loop_NTPase"/>
</dbReference>
<dbReference type="PROSITE" id="PS00211">
    <property type="entry name" value="ABC_TRANSPORTER_1"/>
    <property type="match status" value="1"/>
</dbReference>
<feature type="transmembrane region" description="Helical" evidence="10">
    <location>
        <begin position="283"/>
        <end position="303"/>
    </location>
</feature>
<feature type="domain" description="ABC transporter" evidence="11">
    <location>
        <begin position="339"/>
        <end position="572"/>
    </location>
</feature>
<feature type="transmembrane region" description="Helical" evidence="10">
    <location>
        <begin position="12"/>
        <end position="28"/>
    </location>
</feature>
<dbReference type="GO" id="GO:0015421">
    <property type="term" value="F:ABC-type oligopeptide transporter activity"/>
    <property type="evidence" value="ECO:0007669"/>
    <property type="project" value="TreeGrafter"/>
</dbReference>
<dbReference type="PROSITE" id="PS50893">
    <property type="entry name" value="ABC_TRANSPORTER_2"/>
    <property type="match status" value="1"/>
</dbReference>
<evidence type="ECO:0000256" key="3">
    <source>
        <dbReference type="ARBA" id="ARBA00022448"/>
    </source>
</evidence>